<feature type="compositionally biased region" description="Low complexity" evidence="1">
    <location>
        <begin position="931"/>
        <end position="945"/>
    </location>
</feature>
<feature type="compositionally biased region" description="Acidic residues" evidence="1">
    <location>
        <begin position="464"/>
        <end position="474"/>
    </location>
</feature>
<comment type="caution">
    <text evidence="2">The sequence shown here is derived from an EMBL/GenBank/DDBJ whole genome shotgun (WGS) entry which is preliminary data.</text>
</comment>
<proteinExistence type="predicted"/>
<evidence type="ECO:0000256" key="1">
    <source>
        <dbReference type="SAM" id="MobiDB-lite"/>
    </source>
</evidence>
<feature type="region of interest" description="Disordered" evidence="1">
    <location>
        <begin position="640"/>
        <end position="667"/>
    </location>
</feature>
<feature type="compositionally biased region" description="Polar residues" evidence="1">
    <location>
        <begin position="299"/>
        <end position="308"/>
    </location>
</feature>
<evidence type="ECO:0000313" key="2">
    <source>
        <dbReference type="EMBL" id="KAG0326201.1"/>
    </source>
</evidence>
<reference evidence="2" key="1">
    <citation type="journal article" date="2020" name="Fungal Divers.">
        <title>Resolving the Mortierellaceae phylogeny through synthesis of multi-gene phylogenetics and phylogenomics.</title>
        <authorList>
            <person name="Vandepol N."/>
            <person name="Liber J."/>
            <person name="Desiro A."/>
            <person name="Na H."/>
            <person name="Kennedy M."/>
            <person name="Barry K."/>
            <person name="Grigoriev I.V."/>
            <person name="Miller A.N."/>
            <person name="O'Donnell K."/>
            <person name="Stajich J.E."/>
            <person name="Bonito G."/>
        </authorList>
    </citation>
    <scope>NUCLEOTIDE SEQUENCE</scope>
    <source>
        <strain evidence="2">REB-010B</strain>
    </source>
</reference>
<accession>A0A9P6UXP3</accession>
<feature type="compositionally biased region" description="Polar residues" evidence="1">
    <location>
        <begin position="500"/>
        <end position="510"/>
    </location>
</feature>
<organism evidence="2 3">
    <name type="scientific">Dissophora globulifera</name>
    <dbReference type="NCBI Taxonomy" id="979702"/>
    <lineage>
        <taxon>Eukaryota</taxon>
        <taxon>Fungi</taxon>
        <taxon>Fungi incertae sedis</taxon>
        <taxon>Mucoromycota</taxon>
        <taxon>Mortierellomycotina</taxon>
        <taxon>Mortierellomycetes</taxon>
        <taxon>Mortierellales</taxon>
        <taxon>Mortierellaceae</taxon>
        <taxon>Dissophora</taxon>
    </lineage>
</organism>
<feature type="region of interest" description="Disordered" evidence="1">
    <location>
        <begin position="927"/>
        <end position="946"/>
    </location>
</feature>
<dbReference type="AlphaFoldDB" id="A0A9P6UXP3"/>
<protein>
    <submittedName>
        <fullName evidence="2">Uncharacterized protein</fullName>
    </submittedName>
</protein>
<dbReference type="Proteomes" id="UP000738325">
    <property type="component" value="Unassembled WGS sequence"/>
</dbReference>
<name>A0A9P6UXP3_9FUNG</name>
<feature type="region of interest" description="Disordered" evidence="1">
    <location>
        <begin position="452"/>
        <end position="510"/>
    </location>
</feature>
<feature type="compositionally biased region" description="Polar residues" evidence="1">
    <location>
        <begin position="479"/>
        <end position="492"/>
    </location>
</feature>
<evidence type="ECO:0000313" key="3">
    <source>
        <dbReference type="Proteomes" id="UP000738325"/>
    </source>
</evidence>
<feature type="compositionally biased region" description="Low complexity" evidence="1">
    <location>
        <begin position="643"/>
        <end position="667"/>
    </location>
</feature>
<feature type="region of interest" description="Disordered" evidence="1">
    <location>
        <begin position="299"/>
        <end position="392"/>
    </location>
</feature>
<feature type="compositionally biased region" description="Polar residues" evidence="1">
    <location>
        <begin position="452"/>
        <end position="463"/>
    </location>
</feature>
<dbReference type="OrthoDB" id="2437002at2759"/>
<keyword evidence="3" id="KW-1185">Reference proteome</keyword>
<feature type="compositionally biased region" description="Acidic residues" evidence="1">
    <location>
        <begin position="361"/>
        <end position="376"/>
    </location>
</feature>
<feature type="compositionally biased region" description="Low complexity" evidence="1">
    <location>
        <begin position="316"/>
        <end position="346"/>
    </location>
</feature>
<gene>
    <name evidence="2" type="ORF">BGZ99_009908</name>
</gene>
<dbReference type="EMBL" id="JAAAIP010000088">
    <property type="protein sequence ID" value="KAG0326201.1"/>
    <property type="molecule type" value="Genomic_DNA"/>
</dbReference>
<sequence>MVLERHAKVTWFTPSQFAASTATAGAIPSTATIGSASVDALTPGQQQLFGQSFTPHERPALSAAVRAMVHNSDINRDDRYAQHPLSVYGPAFAQKTRTTLRGRRICPESIRTSALTLSDTARGARHQRQHRSQQPLQTVFPNDSVVVAPGRSSDDSSCASSYASDQYSEDDCCNDHDHDGVLQDWSDIYYAEMPLELLDTIFQSFLYVPNDSLHQFAERKKKQQAEAAKFKSLSSLSPSSYYTAPLYFSRPQILPPHVRAAGVDFELFIKQQNELEIRLRQEDPRQYQLLHDQWIQSQQLHMQNQSHDQQQPPPRQFQFALSASSSSASSSASSPQLSLSRSASQLHTPRHDTRQLTDQEFNYDAEGDDEEEDGDSDNNSASEVGQHLRHRHIKTRSAASTLTYMISNLGMDVSRTANSAIVEDNGEDDSDSASSASRDIDYAYRDGALSGTTASLESSSNPYTDEDDFYEGDSDDFRSSNTSDTRYSNSDESVGKAMSSGENSDCSSPSKNFGRLARFQARSSGSSKCYCNNGYYNSFTQLVALPRCGINRVTDNDIEQEAIDEDELYQLHRDQYFHPTTHTSLNSDLYKCSLVNRQWRIAALQLLWQSVVLDLESCRPEPTDPCASCRHSNVAKQALYTASSPPSESSSSSSSRRSSHSSSTSGYSSTLITRTRLEAMLDSYLELYGLDLAKCVQTVELDLRLMAWSAEGESVKRILARLAPFAQLRLVWAGKESPEEIITGFRFAMEPLHPYIRHVHFFHGFVISEPWLREMEKMTRLETVTMEDLGDNGVGSEAIEFDWKRIRCLRLNSVIPRSVFGIPSLSLLPNAIATAGQDQGEGGNSALATTTVASTLLATNGSLEQAWLDQLDLGGRLPQGWARWSGLRKIQIRFQDKEDVLLQREWLQDLTSVLTCKAILLDRDQRRGHGSTRSLPPTSSTSSSPMASYFGPPLEVLDIDCQVSQPHKDIFADLVHAWGDRLEEFHFSRSEDLTDEFFWLCLQKMTKIKKLSLRESRGITGEGISLDVRPDVLGGLTRLASSSGSDLLSQADGGSVDATSINGMDRGGEAIGGGKGVPILWPREFQELNLDQSRVRGDFLKALQSQCPAVRFNVREKRL</sequence>